<accession>A0A9D1AHZ3</accession>
<dbReference type="Proteomes" id="UP000824179">
    <property type="component" value="Unassembled WGS sequence"/>
</dbReference>
<comment type="caution">
    <text evidence="3">The sequence shown here is derived from an EMBL/GenBank/DDBJ whole genome shotgun (WGS) entry which is preliminary data.</text>
</comment>
<evidence type="ECO:0000313" key="3">
    <source>
        <dbReference type="EMBL" id="HIR39506.1"/>
    </source>
</evidence>
<reference evidence="3" key="1">
    <citation type="submission" date="2020-10" db="EMBL/GenBank/DDBJ databases">
        <authorList>
            <person name="Gilroy R."/>
        </authorList>
    </citation>
    <scope>NUCLEOTIDE SEQUENCE</scope>
    <source>
        <strain evidence="3">ChiW25-3613</strain>
    </source>
</reference>
<dbReference type="InterPro" id="IPR007557">
    <property type="entry name" value="PSP1_C"/>
</dbReference>
<feature type="compositionally biased region" description="Basic and acidic residues" evidence="1">
    <location>
        <begin position="273"/>
        <end position="290"/>
    </location>
</feature>
<feature type="domain" description="PSP1 C-terminal" evidence="2">
    <location>
        <begin position="61"/>
        <end position="146"/>
    </location>
</feature>
<evidence type="ECO:0000259" key="2">
    <source>
        <dbReference type="PROSITE" id="PS51411"/>
    </source>
</evidence>
<organism evidence="3 4">
    <name type="scientific">Candidatus Coproplasma stercoripullorum</name>
    <dbReference type="NCBI Taxonomy" id="2840751"/>
    <lineage>
        <taxon>Bacteria</taxon>
        <taxon>Bacillati</taxon>
        <taxon>Bacillota</taxon>
        <taxon>Clostridia</taxon>
        <taxon>Eubacteriales</taxon>
        <taxon>Candidatus Coproplasma</taxon>
    </lineage>
</organism>
<evidence type="ECO:0000313" key="4">
    <source>
        <dbReference type="Proteomes" id="UP000824179"/>
    </source>
</evidence>
<protein>
    <submittedName>
        <fullName evidence="3">Stage 0 sporulation family protein</fullName>
    </submittedName>
</protein>
<name>A0A9D1AHZ3_9FIRM</name>
<dbReference type="EMBL" id="DVHB01000069">
    <property type="protein sequence ID" value="HIR39506.1"/>
    <property type="molecule type" value="Genomic_DNA"/>
</dbReference>
<reference evidence="3" key="2">
    <citation type="journal article" date="2021" name="PeerJ">
        <title>Extensive microbial diversity within the chicken gut microbiome revealed by metagenomics and culture.</title>
        <authorList>
            <person name="Gilroy R."/>
            <person name="Ravi A."/>
            <person name="Getino M."/>
            <person name="Pursley I."/>
            <person name="Horton D.L."/>
            <person name="Alikhan N.F."/>
            <person name="Baker D."/>
            <person name="Gharbi K."/>
            <person name="Hall N."/>
            <person name="Watson M."/>
            <person name="Adriaenssens E.M."/>
            <person name="Foster-Nyarko E."/>
            <person name="Jarju S."/>
            <person name="Secka A."/>
            <person name="Antonio M."/>
            <person name="Oren A."/>
            <person name="Chaudhuri R.R."/>
            <person name="La Ragione R."/>
            <person name="Hildebrand F."/>
            <person name="Pallen M.J."/>
        </authorList>
    </citation>
    <scope>NUCLEOTIDE SEQUENCE</scope>
    <source>
        <strain evidence="3">ChiW25-3613</strain>
    </source>
</reference>
<dbReference type="NCBIfam" id="NF041131">
    <property type="entry name" value="RicT_YaaT_fam"/>
    <property type="match status" value="1"/>
</dbReference>
<feature type="region of interest" description="Disordered" evidence="1">
    <location>
        <begin position="269"/>
        <end position="290"/>
    </location>
</feature>
<sequence>MAKIIGVKFKEGGKLYYFDPGDKTFEKGRGVIVETARGVEYAKVYLPVHDVPESELVAPLKPVLRTATEKDEETVRRNEEKRVPAMKTAEEKIAARGLDMKLVDCEFTFDGSKVIFYFTADGRVDFRELVKDLSAVFRIRIELRQIGVRDETKMIGGLGPCGRECCCASCMPEFKKVSIKMAKNQGLSLNPGKISGLCGRLMCCLAYENDYYADAYKKMPKVGSEVGTPDGTGTVVNVNMLKMEAKVRIDKNEGSAYKDFKVDELRFKRRNDKGKEPDEPIDEEIKKLLD</sequence>
<dbReference type="Pfam" id="PF04468">
    <property type="entry name" value="PSP1"/>
    <property type="match status" value="1"/>
</dbReference>
<dbReference type="InterPro" id="IPR047767">
    <property type="entry name" value="PSP1-like"/>
</dbReference>
<proteinExistence type="predicted"/>
<dbReference type="AlphaFoldDB" id="A0A9D1AHZ3"/>
<dbReference type="PANTHER" id="PTHR43830">
    <property type="entry name" value="PROTEIN PSP1"/>
    <property type="match status" value="1"/>
</dbReference>
<evidence type="ECO:0000256" key="1">
    <source>
        <dbReference type="SAM" id="MobiDB-lite"/>
    </source>
</evidence>
<gene>
    <name evidence="3" type="ORF">IAB90_03895</name>
</gene>
<dbReference type="PROSITE" id="PS51411">
    <property type="entry name" value="PSP1_C"/>
    <property type="match status" value="1"/>
</dbReference>
<dbReference type="PANTHER" id="PTHR43830:SF3">
    <property type="entry name" value="PROTEIN PSP1"/>
    <property type="match status" value="1"/>
</dbReference>
<dbReference type="GO" id="GO:0005737">
    <property type="term" value="C:cytoplasm"/>
    <property type="evidence" value="ECO:0007669"/>
    <property type="project" value="TreeGrafter"/>
</dbReference>